<reference evidence="1 2" key="1">
    <citation type="submission" date="2018-03" db="EMBL/GenBank/DDBJ databases">
        <title>The draft genome of Mesorhizobium soli JCM 19897.</title>
        <authorList>
            <person name="Li L."/>
            <person name="Liu L."/>
            <person name="Liang L."/>
            <person name="Wang T."/>
            <person name="Zhang X."/>
        </authorList>
    </citation>
    <scope>NUCLEOTIDE SEQUENCE [LARGE SCALE GENOMIC DNA]</scope>
    <source>
        <strain evidence="1 2">JCM 19897</strain>
    </source>
</reference>
<proteinExistence type="predicted"/>
<dbReference type="OrthoDB" id="8085289at2"/>
<name>A0A2P7RZY5_9HYPH</name>
<organism evidence="1 2">
    <name type="scientific">Pseudaminobacter soli</name>
    <name type="common">ex Li et al. 2025</name>
    <dbReference type="NCBI Taxonomy" id="1295366"/>
    <lineage>
        <taxon>Bacteria</taxon>
        <taxon>Pseudomonadati</taxon>
        <taxon>Pseudomonadota</taxon>
        <taxon>Alphaproteobacteria</taxon>
        <taxon>Hyphomicrobiales</taxon>
        <taxon>Phyllobacteriaceae</taxon>
        <taxon>Pseudaminobacter</taxon>
    </lineage>
</organism>
<gene>
    <name evidence="1" type="ORF">C7I85_26035</name>
</gene>
<dbReference type="Proteomes" id="UP000240653">
    <property type="component" value="Unassembled WGS sequence"/>
</dbReference>
<keyword evidence="2" id="KW-1185">Reference proteome</keyword>
<dbReference type="AlphaFoldDB" id="A0A2P7RZY5"/>
<protein>
    <submittedName>
        <fullName evidence="1">Uncharacterized protein</fullName>
    </submittedName>
</protein>
<accession>A0A2P7RZY5</accession>
<sequence>MATLVITYSCIDASRHYVAPVARGASVRTETVTMPGNGTLSAKAPEEIVELLADVDCWVAIGATPTVSALPDGTRAARKLAAGMPYQFNVSAGEKVAVAAA</sequence>
<dbReference type="EMBL" id="PXYL01000022">
    <property type="protein sequence ID" value="PSJ55753.1"/>
    <property type="molecule type" value="Genomic_DNA"/>
</dbReference>
<dbReference type="RefSeq" id="WP_106726917.1">
    <property type="nucleotide sequence ID" value="NZ_PXYL01000022.1"/>
</dbReference>
<evidence type="ECO:0000313" key="1">
    <source>
        <dbReference type="EMBL" id="PSJ55753.1"/>
    </source>
</evidence>
<evidence type="ECO:0000313" key="2">
    <source>
        <dbReference type="Proteomes" id="UP000240653"/>
    </source>
</evidence>
<comment type="caution">
    <text evidence="1">The sequence shown here is derived from an EMBL/GenBank/DDBJ whole genome shotgun (WGS) entry which is preliminary data.</text>
</comment>